<dbReference type="SUPFAM" id="SSF52402">
    <property type="entry name" value="Adenine nucleotide alpha hydrolases-like"/>
    <property type="match status" value="1"/>
</dbReference>
<evidence type="ECO:0000313" key="4">
    <source>
        <dbReference type="EMBL" id="AIO70004.1"/>
    </source>
</evidence>
<dbReference type="Pfam" id="PF01012">
    <property type="entry name" value="ETF"/>
    <property type="match status" value="1"/>
</dbReference>
<dbReference type="RefSeq" id="WP_081464426.1">
    <property type="nucleotide sequence ID" value="NZ_CADEQG010000019.1"/>
</dbReference>
<organism evidence="4 5">
    <name type="scientific">Burkholderia oklahomensis</name>
    <dbReference type="NCBI Taxonomy" id="342113"/>
    <lineage>
        <taxon>Bacteria</taxon>
        <taxon>Pseudomonadati</taxon>
        <taxon>Pseudomonadota</taxon>
        <taxon>Betaproteobacteria</taxon>
        <taxon>Burkholderiales</taxon>
        <taxon>Burkholderiaceae</taxon>
        <taxon>Burkholderia</taxon>
        <taxon>pseudomallei group</taxon>
    </lineage>
</organism>
<dbReference type="AlphaFoldDB" id="A0AAI8BDF7"/>
<accession>A0AAI8BDF7</accession>
<sequence length="135" mass="14431">MANLIIAEHDNLSLASPTLSTIGGAIRMLVAGHNAREAAVHAASVGGVEKALLADAPQLTSGSGLAEHVEATVMTVFRAHSHIVVPASTYGKNIAPRVARQARRCTDQRCRHSPWRRHVRASDLRQTSDRNGAIE</sequence>
<dbReference type="KEGG" id="bok:DM82_5792"/>
<dbReference type="EMBL" id="CP008727">
    <property type="protein sequence ID" value="AIO70004.1"/>
    <property type="molecule type" value="Genomic_DNA"/>
</dbReference>
<dbReference type="Proteomes" id="UP000029424">
    <property type="component" value="Chromosome 2"/>
</dbReference>
<dbReference type="InterPro" id="IPR014729">
    <property type="entry name" value="Rossmann-like_a/b/a_fold"/>
</dbReference>
<keyword evidence="2" id="KW-0249">Electron transport</keyword>
<dbReference type="InterPro" id="IPR001308">
    <property type="entry name" value="ETF_a/FixB"/>
</dbReference>
<dbReference type="GeneID" id="70047391"/>
<comment type="similarity">
    <text evidence="1">Belongs to the ETF alpha-subunit/FixB family.</text>
</comment>
<dbReference type="InterPro" id="IPR014730">
    <property type="entry name" value="ETF_a/b_N"/>
</dbReference>
<proteinExistence type="inferred from homology"/>
<dbReference type="GO" id="GO:0050660">
    <property type="term" value="F:flavin adenine dinucleotide binding"/>
    <property type="evidence" value="ECO:0007669"/>
    <property type="project" value="InterPro"/>
</dbReference>
<gene>
    <name evidence="4" type="ORF">DM82_5792</name>
</gene>
<dbReference type="Gene3D" id="3.40.50.620">
    <property type="entry name" value="HUPs"/>
    <property type="match status" value="1"/>
</dbReference>
<keyword evidence="5" id="KW-1185">Reference proteome</keyword>
<keyword evidence="2" id="KW-0813">Transport</keyword>
<dbReference type="GO" id="GO:0009055">
    <property type="term" value="F:electron transfer activity"/>
    <property type="evidence" value="ECO:0007669"/>
    <property type="project" value="InterPro"/>
</dbReference>
<evidence type="ECO:0000256" key="2">
    <source>
        <dbReference type="ARBA" id="ARBA00022982"/>
    </source>
</evidence>
<evidence type="ECO:0000313" key="5">
    <source>
        <dbReference type="Proteomes" id="UP000029424"/>
    </source>
</evidence>
<feature type="domain" description="Electron transfer flavoprotein alpha/beta-subunit N-terminal" evidence="3">
    <location>
        <begin position="4"/>
        <end position="100"/>
    </location>
</feature>
<evidence type="ECO:0000259" key="3">
    <source>
        <dbReference type="Pfam" id="PF01012"/>
    </source>
</evidence>
<dbReference type="PANTHER" id="PTHR43153:SF1">
    <property type="entry name" value="ELECTRON TRANSFER FLAVOPROTEIN SUBUNIT ALPHA, MITOCHONDRIAL"/>
    <property type="match status" value="1"/>
</dbReference>
<reference evidence="4 5" key="1">
    <citation type="submission" date="2014-06" db="EMBL/GenBank/DDBJ databases">
        <authorList>
            <person name="Bishop-Lilly K.A."/>
            <person name="Broomall S.M."/>
            <person name="Chain P.S."/>
            <person name="Chertkov O."/>
            <person name="Coyne S.R."/>
            <person name="Daligault H.E."/>
            <person name="Davenport K.W."/>
            <person name="Erkkila T."/>
            <person name="Frey K.G."/>
            <person name="Gibbons H.S."/>
            <person name="Gu W."/>
            <person name="Jaissle J."/>
            <person name="Johnson S.L."/>
            <person name="Koroleva G.I."/>
            <person name="Ladner J.T."/>
            <person name="Lo C.-C."/>
            <person name="Minogue T.D."/>
            <person name="Munk C."/>
            <person name="Palacios G.F."/>
            <person name="Redden C.L."/>
            <person name="Rosenzweig C.N."/>
            <person name="Scholz M.B."/>
            <person name="Teshima H."/>
            <person name="Xu Y."/>
        </authorList>
    </citation>
    <scope>NUCLEOTIDE SEQUENCE [LARGE SCALE GENOMIC DNA]</scope>
    <source>
        <strain evidence="4 5">EO147</strain>
    </source>
</reference>
<dbReference type="PANTHER" id="PTHR43153">
    <property type="entry name" value="ELECTRON TRANSFER FLAVOPROTEIN ALPHA"/>
    <property type="match status" value="1"/>
</dbReference>
<protein>
    <submittedName>
        <fullName evidence="4">Electron transfer flavodomain protein</fullName>
    </submittedName>
</protein>
<dbReference type="GO" id="GO:0033539">
    <property type="term" value="P:fatty acid beta-oxidation using acyl-CoA dehydrogenase"/>
    <property type="evidence" value="ECO:0007669"/>
    <property type="project" value="TreeGrafter"/>
</dbReference>
<evidence type="ECO:0000256" key="1">
    <source>
        <dbReference type="ARBA" id="ARBA00005817"/>
    </source>
</evidence>
<name>A0AAI8BDF7_9BURK</name>